<feature type="region of interest" description="Disordered" evidence="1">
    <location>
        <begin position="1"/>
        <end position="40"/>
    </location>
</feature>
<sequence length="80" mass="8852">MFDDTVSVTGAATGKGPGALTRKRRHRANQSIHPTHRLREGGCAHGRISTQEDWCRRALPRQDGDLLATFALLVSHCFIK</sequence>
<evidence type="ECO:0000256" key="1">
    <source>
        <dbReference type="SAM" id="MobiDB-lite"/>
    </source>
</evidence>
<dbReference type="Proteomes" id="UP000319980">
    <property type="component" value="Unassembled WGS sequence"/>
</dbReference>
<reference evidence="2 3" key="1">
    <citation type="journal article" date="2008" name="Int. J. Syst. Evol. Microbiol.">
        <title>Luteimonas marina sp. nov., isolated from seawater.</title>
        <authorList>
            <person name="Baik K.S."/>
            <person name="Park S.C."/>
            <person name="Kim M.S."/>
            <person name="Kim E.M."/>
            <person name="Park C."/>
            <person name="Chun J."/>
            <person name="Seong C.N."/>
        </authorList>
    </citation>
    <scope>NUCLEOTIDE SEQUENCE [LARGE SCALE GENOMIC DNA]</scope>
    <source>
        <strain evidence="2 3">FR1330</strain>
    </source>
</reference>
<dbReference type="AlphaFoldDB" id="A0A5C5UA72"/>
<evidence type="ECO:0000313" key="2">
    <source>
        <dbReference type="EMBL" id="TWT22430.1"/>
    </source>
</evidence>
<comment type="caution">
    <text evidence="2">The sequence shown here is derived from an EMBL/GenBank/DDBJ whole genome shotgun (WGS) entry which is preliminary data.</text>
</comment>
<keyword evidence="3" id="KW-1185">Reference proteome</keyword>
<name>A0A5C5UA72_9GAMM</name>
<accession>A0A5C5UA72</accession>
<organism evidence="2 3">
    <name type="scientific">Luteimonas marina</name>
    <dbReference type="NCBI Taxonomy" id="488485"/>
    <lineage>
        <taxon>Bacteria</taxon>
        <taxon>Pseudomonadati</taxon>
        <taxon>Pseudomonadota</taxon>
        <taxon>Gammaproteobacteria</taxon>
        <taxon>Lysobacterales</taxon>
        <taxon>Lysobacteraceae</taxon>
        <taxon>Luteimonas</taxon>
    </lineage>
</organism>
<feature type="compositionally biased region" description="Polar residues" evidence="1">
    <location>
        <begin position="1"/>
        <end position="10"/>
    </location>
</feature>
<evidence type="ECO:0000313" key="3">
    <source>
        <dbReference type="Proteomes" id="UP000319980"/>
    </source>
</evidence>
<dbReference type="RefSeq" id="WP_146385770.1">
    <property type="nucleotide sequence ID" value="NZ_VOHK01000002.1"/>
</dbReference>
<dbReference type="EMBL" id="VOHK01000002">
    <property type="protein sequence ID" value="TWT22430.1"/>
    <property type="molecule type" value="Genomic_DNA"/>
</dbReference>
<protein>
    <submittedName>
        <fullName evidence="2">Uncharacterized protein</fullName>
    </submittedName>
</protein>
<gene>
    <name evidence="2" type="ORF">FQY83_05235</name>
</gene>
<proteinExistence type="predicted"/>